<dbReference type="PROSITE" id="PS51257">
    <property type="entry name" value="PROKAR_LIPOPROTEIN"/>
    <property type="match status" value="1"/>
</dbReference>
<reference evidence="2 3" key="1">
    <citation type="submission" date="2020-12" db="EMBL/GenBank/DDBJ databases">
        <title>Bacterial novel species Adhaeribacter sp. BT258 isolated from soil.</title>
        <authorList>
            <person name="Jung H.-Y."/>
        </authorList>
    </citation>
    <scope>NUCLEOTIDE SEQUENCE [LARGE SCALE GENOMIC DNA]</scope>
    <source>
        <strain evidence="2 3">BT258</strain>
    </source>
</reference>
<dbReference type="Proteomes" id="UP000644147">
    <property type="component" value="Unassembled WGS sequence"/>
</dbReference>
<keyword evidence="3" id="KW-1185">Reference proteome</keyword>
<comment type="caution">
    <text evidence="2">The sequence shown here is derived from an EMBL/GenBank/DDBJ whole genome shotgun (WGS) entry which is preliminary data.</text>
</comment>
<dbReference type="EMBL" id="JAEHFX010000009">
    <property type="protein sequence ID" value="MBK0404548.1"/>
    <property type="molecule type" value="Genomic_DNA"/>
</dbReference>
<feature type="signal peptide" evidence="1">
    <location>
        <begin position="1"/>
        <end position="19"/>
    </location>
</feature>
<dbReference type="RefSeq" id="WP_200507381.1">
    <property type="nucleotide sequence ID" value="NZ_JAEHFX010000009.1"/>
</dbReference>
<evidence type="ECO:0000256" key="1">
    <source>
        <dbReference type="SAM" id="SignalP"/>
    </source>
</evidence>
<keyword evidence="2" id="KW-0449">Lipoprotein</keyword>
<name>A0ABS1C583_9BACT</name>
<feature type="chain" id="PRO_5046581521" evidence="1">
    <location>
        <begin position="20"/>
        <end position="157"/>
    </location>
</feature>
<accession>A0ABS1C583</accession>
<keyword evidence="1" id="KW-0732">Signal</keyword>
<dbReference type="Pfam" id="PF14109">
    <property type="entry name" value="GldH_lipo"/>
    <property type="match status" value="1"/>
</dbReference>
<protein>
    <submittedName>
        <fullName evidence="2">Gliding motility lipoprotein GldH</fullName>
    </submittedName>
</protein>
<organism evidence="2 3">
    <name type="scientific">Adhaeribacter terrigena</name>
    <dbReference type="NCBI Taxonomy" id="2793070"/>
    <lineage>
        <taxon>Bacteria</taxon>
        <taxon>Pseudomonadati</taxon>
        <taxon>Bacteroidota</taxon>
        <taxon>Cytophagia</taxon>
        <taxon>Cytophagales</taxon>
        <taxon>Hymenobacteraceae</taxon>
        <taxon>Adhaeribacter</taxon>
    </lineage>
</organism>
<gene>
    <name evidence="2" type="ORF">I5M27_16240</name>
</gene>
<sequence length="157" mass="18136">MKKYLLPAFVMLSFFLSSCDQNRIFELNQDLENNSWPIAAIQEFKFEVKDTSKKYAIYFNVRNAVSYEYYNLYMKHTLLGPDGNMLSTNLHELYLMDKKSGKPLGDGAGDIFDHQVLALKDQTFAQPGTYTIKLQQYMRRDPLPGIMAVGVRVETQE</sequence>
<dbReference type="InterPro" id="IPR020018">
    <property type="entry name" value="Motility-assoc_lipoprot_GldH"/>
</dbReference>
<evidence type="ECO:0000313" key="2">
    <source>
        <dbReference type="EMBL" id="MBK0404548.1"/>
    </source>
</evidence>
<proteinExistence type="predicted"/>
<dbReference type="NCBIfam" id="TIGR03511">
    <property type="entry name" value="GldH_lipo"/>
    <property type="match status" value="1"/>
</dbReference>
<evidence type="ECO:0000313" key="3">
    <source>
        <dbReference type="Proteomes" id="UP000644147"/>
    </source>
</evidence>